<dbReference type="PROSITE" id="PS50975">
    <property type="entry name" value="ATP_GRASP"/>
    <property type="match status" value="1"/>
</dbReference>
<dbReference type="Pfam" id="PF01820">
    <property type="entry name" value="Dala_Dala_lig_N"/>
    <property type="match status" value="1"/>
</dbReference>
<evidence type="ECO:0000256" key="9">
    <source>
        <dbReference type="ARBA" id="ARBA00022842"/>
    </source>
</evidence>
<dbReference type="SUPFAM" id="SSF56059">
    <property type="entry name" value="Glutathione synthetase ATP-binding domain-like"/>
    <property type="match status" value="1"/>
</dbReference>
<comment type="pathway">
    <text evidence="15">Cell wall biogenesis; peptidoglycan biosynthesis.</text>
</comment>
<dbReference type="GeneID" id="89686126"/>
<dbReference type="EMBL" id="JAHDTB010000010">
    <property type="protein sequence ID" value="MBW8288528.1"/>
    <property type="molecule type" value="Genomic_DNA"/>
</dbReference>
<organism evidence="18 19">
    <name type="scientific">Chromobacterium subtsugae</name>
    <dbReference type="NCBI Taxonomy" id="251747"/>
    <lineage>
        <taxon>Bacteria</taxon>
        <taxon>Pseudomonadati</taxon>
        <taxon>Pseudomonadota</taxon>
        <taxon>Betaproteobacteria</taxon>
        <taxon>Neisseriales</taxon>
        <taxon>Chromobacteriaceae</taxon>
        <taxon>Chromobacterium</taxon>
    </lineage>
</organism>
<dbReference type="InterPro" id="IPR000291">
    <property type="entry name" value="D-Ala_lig_Van_CS"/>
</dbReference>
<evidence type="ECO:0000256" key="6">
    <source>
        <dbReference type="ARBA" id="ARBA00022723"/>
    </source>
</evidence>
<evidence type="ECO:0000256" key="13">
    <source>
        <dbReference type="ARBA" id="ARBA00023316"/>
    </source>
</evidence>
<evidence type="ECO:0000256" key="12">
    <source>
        <dbReference type="ARBA" id="ARBA00023211"/>
    </source>
</evidence>
<dbReference type="InterPro" id="IPR011127">
    <property type="entry name" value="Dala_Dala_lig_N"/>
</dbReference>
<reference evidence="18 19" key="1">
    <citation type="submission" date="2021-05" db="EMBL/GenBank/DDBJ databases">
        <title>Draft Whole Genome Sequencing Of Biosensor Chromobacterium violaceum Strain CV026 Reveals A Regulatory RNA In Chromobacterium violaceum Phenotype Regulatory Network.</title>
        <authorList>
            <person name="Hong K.W."/>
            <person name="Chan K.G."/>
            <person name="Chang C.-Y."/>
        </authorList>
    </citation>
    <scope>NUCLEOTIDE SEQUENCE [LARGE SCALE GENOMIC DNA]</scope>
    <source>
        <strain evidence="18 19">ATCC 31532</strain>
    </source>
</reference>
<dbReference type="InterPro" id="IPR011761">
    <property type="entry name" value="ATP-grasp"/>
</dbReference>
<dbReference type="Gene3D" id="3.30.1490.20">
    <property type="entry name" value="ATP-grasp fold, A domain"/>
    <property type="match status" value="1"/>
</dbReference>
<keyword evidence="10 15" id="KW-0133">Cell shape</keyword>
<evidence type="ECO:0000256" key="11">
    <source>
        <dbReference type="ARBA" id="ARBA00022984"/>
    </source>
</evidence>
<keyword evidence="13 15" id="KW-0961">Cell wall biogenesis/degradation</keyword>
<dbReference type="Pfam" id="PF07478">
    <property type="entry name" value="Dala_Dala_lig_C"/>
    <property type="match status" value="1"/>
</dbReference>
<dbReference type="NCBIfam" id="NF002528">
    <property type="entry name" value="PRK01966.1-4"/>
    <property type="match status" value="1"/>
</dbReference>
<keyword evidence="5 15" id="KW-0436">Ligase</keyword>
<evidence type="ECO:0000259" key="17">
    <source>
        <dbReference type="PROSITE" id="PS50975"/>
    </source>
</evidence>
<accession>A0ABS7FEN4</accession>
<dbReference type="PANTHER" id="PTHR23132">
    <property type="entry name" value="D-ALANINE--D-ALANINE LIGASE"/>
    <property type="match status" value="1"/>
</dbReference>
<evidence type="ECO:0000313" key="18">
    <source>
        <dbReference type="EMBL" id="MBW8288528.1"/>
    </source>
</evidence>
<evidence type="ECO:0000256" key="14">
    <source>
        <dbReference type="ARBA" id="ARBA00047614"/>
    </source>
</evidence>
<dbReference type="PANTHER" id="PTHR23132:SF25">
    <property type="entry name" value="D-ALANINE--D-ALANINE LIGASE A"/>
    <property type="match status" value="1"/>
</dbReference>
<comment type="caution">
    <text evidence="18">The sequence shown here is derived from an EMBL/GenBank/DDBJ whole genome shotgun (WGS) entry which is preliminary data.</text>
</comment>
<dbReference type="InterPro" id="IPR011095">
    <property type="entry name" value="Dala_Dala_lig_C"/>
</dbReference>
<dbReference type="NCBIfam" id="NF002378">
    <property type="entry name" value="PRK01372.1"/>
    <property type="match status" value="1"/>
</dbReference>
<keyword evidence="19" id="KW-1185">Reference proteome</keyword>
<dbReference type="EC" id="6.3.2.4" evidence="15"/>
<dbReference type="HAMAP" id="MF_00047">
    <property type="entry name" value="Dala_Dala_lig"/>
    <property type="match status" value="1"/>
</dbReference>
<comment type="subcellular location">
    <subcellularLocation>
        <location evidence="15">Cytoplasm</location>
    </subcellularLocation>
</comment>
<protein>
    <recommendedName>
        <fullName evidence="15">D-alanine--D-alanine ligase</fullName>
        <ecNumber evidence="15">6.3.2.4</ecNumber>
    </recommendedName>
    <alternativeName>
        <fullName evidence="15">D-Ala-D-Ala ligase</fullName>
    </alternativeName>
    <alternativeName>
        <fullName evidence="15">D-alanylalanine synthetase</fullName>
    </alternativeName>
</protein>
<evidence type="ECO:0000256" key="3">
    <source>
        <dbReference type="ARBA" id="ARBA00003921"/>
    </source>
</evidence>
<evidence type="ECO:0000256" key="5">
    <source>
        <dbReference type="ARBA" id="ARBA00022598"/>
    </source>
</evidence>
<dbReference type="NCBIfam" id="NF002525">
    <property type="entry name" value="PRK01966.1-1"/>
    <property type="match status" value="1"/>
</dbReference>
<comment type="cofactor">
    <cofactor evidence="2">
        <name>Mg(2+)</name>
        <dbReference type="ChEBI" id="CHEBI:18420"/>
    </cofactor>
</comment>
<evidence type="ECO:0000256" key="1">
    <source>
        <dbReference type="ARBA" id="ARBA00001936"/>
    </source>
</evidence>
<proteinExistence type="inferred from homology"/>
<dbReference type="InterPro" id="IPR013815">
    <property type="entry name" value="ATP_grasp_subdomain_1"/>
</dbReference>
<dbReference type="PROSITE" id="PS00843">
    <property type="entry name" value="DALA_DALA_LIGASE_1"/>
    <property type="match status" value="1"/>
</dbReference>
<comment type="catalytic activity">
    <reaction evidence="14 15">
        <text>2 D-alanine + ATP = D-alanyl-D-alanine + ADP + phosphate + H(+)</text>
        <dbReference type="Rhea" id="RHEA:11224"/>
        <dbReference type="ChEBI" id="CHEBI:15378"/>
        <dbReference type="ChEBI" id="CHEBI:30616"/>
        <dbReference type="ChEBI" id="CHEBI:43474"/>
        <dbReference type="ChEBI" id="CHEBI:57416"/>
        <dbReference type="ChEBI" id="CHEBI:57822"/>
        <dbReference type="ChEBI" id="CHEBI:456216"/>
        <dbReference type="EC" id="6.3.2.4"/>
    </reaction>
</comment>
<evidence type="ECO:0000256" key="8">
    <source>
        <dbReference type="ARBA" id="ARBA00022840"/>
    </source>
</evidence>
<dbReference type="InterPro" id="IPR005905">
    <property type="entry name" value="D_ala_D_ala"/>
</dbReference>
<keyword evidence="15" id="KW-0963">Cytoplasm</keyword>
<gene>
    <name evidence="18" type="primary">ddlA</name>
    <name evidence="15" type="synonym">ddl</name>
    <name evidence="18" type="ORF">KIF53_12905</name>
</gene>
<dbReference type="NCBIfam" id="TIGR01205">
    <property type="entry name" value="D_ala_D_alaTIGR"/>
    <property type="match status" value="1"/>
</dbReference>
<evidence type="ECO:0000256" key="2">
    <source>
        <dbReference type="ARBA" id="ARBA00001946"/>
    </source>
</evidence>
<dbReference type="GO" id="GO:0008716">
    <property type="term" value="F:D-alanine-D-alanine ligase activity"/>
    <property type="evidence" value="ECO:0007669"/>
    <property type="project" value="UniProtKB-EC"/>
</dbReference>
<dbReference type="SUPFAM" id="SSF52440">
    <property type="entry name" value="PreATP-grasp domain"/>
    <property type="match status" value="1"/>
</dbReference>
<keyword evidence="11 15" id="KW-0573">Peptidoglycan synthesis</keyword>
<dbReference type="Proteomes" id="UP000711178">
    <property type="component" value="Unassembled WGS sequence"/>
</dbReference>
<dbReference type="Gene3D" id="3.40.50.20">
    <property type="match status" value="1"/>
</dbReference>
<keyword evidence="9" id="KW-0460">Magnesium</keyword>
<dbReference type="PIRSF" id="PIRSF039102">
    <property type="entry name" value="Ddl/VanB"/>
    <property type="match status" value="1"/>
</dbReference>
<dbReference type="InterPro" id="IPR016185">
    <property type="entry name" value="PreATP-grasp_dom_sf"/>
</dbReference>
<evidence type="ECO:0000256" key="16">
    <source>
        <dbReference type="PROSITE-ProRule" id="PRU00409"/>
    </source>
</evidence>
<evidence type="ECO:0000313" key="19">
    <source>
        <dbReference type="Proteomes" id="UP000711178"/>
    </source>
</evidence>
<comment type="similarity">
    <text evidence="4 15">Belongs to the D-alanine--D-alanine ligase family.</text>
</comment>
<dbReference type="RefSeq" id="WP_043572028.1">
    <property type="nucleotide sequence ID" value="NZ_CP142381.1"/>
</dbReference>
<dbReference type="PROSITE" id="PS00844">
    <property type="entry name" value="DALA_DALA_LIGASE_2"/>
    <property type="match status" value="1"/>
</dbReference>
<evidence type="ECO:0000256" key="7">
    <source>
        <dbReference type="ARBA" id="ARBA00022741"/>
    </source>
</evidence>
<sequence length="370" mass="39282">MSKIRVGLIFGGQSSEHEVSLQSARNILEALDQDRFEALLIGIDKQGQWHVSQPADFLLNADDPARIALRQSGEGLALVPGQSERQLVAAADAHPLAQIDVAFPIVHGSLGEDGSLQGLLKMANIPFVGAGVLGSAVCMDKDVAKRLLRDAGLSVAPFVTLTRGKAEQADFAAISAKLGLPLFVKPANQGSSVGVGKARNEAEFRAALAEALRYDHKALVERAVVGREIECAVLGNDHPQASGCGEIVLNDEFYAYDTKYLNEGGARVAVPADIPDEACQRIRRIAIQAFQALECRGMARVDVFLTPDGEVVINELNTLPGFTNISMYPKLWQAAGLSYAELITALIELASEQGAMDAALCRSAGLPGSA</sequence>
<keyword evidence="8 16" id="KW-0067">ATP-binding</keyword>
<keyword evidence="6" id="KW-0479">Metal-binding</keyword>
<evidence type="ECO:0000256" key="4">
    <source>
        <dbReference type="ARBA" id="ARBA00010871"/>
    </source>
</evidence>
<evidence type="ECO:0000256" key="10">
    <source>
        <dbReference type="ARBA" id="ARBA00022960"/>
    </source>
</evidence>
<feature type="domain" description="ATP-grasp" evidence="17">
    <location>
        <begin position="145"/>
        <end position="348"/>
    </location>
</feature>
<dbReference type="Gene3D" id="3.30.470.20">
    <property type="entry name" value="ATP-grasp fold, B domain"/>
    <property type="match status" value="1"/>
</dbReference>
<name>A0ABS7FEN4_9NEIS</name>
<evidence type="ECO:0000256" key="15">
    <source>
        <dbReference type="HAMAP-Rule" id="MF_00047"/>
    </source>
</evidence>
<keyword evidence="12" id="KW-0464">Manganese</keyword>
<comment type="cofactor">
    <cofactor evidence="1">
        <name>Mn(2+)</name>
        <dbReference type="ChEBI" id="CHEBI:29035"/>
    </cofactor>
</comment>
<keyword evidence="7 16" id="KW-0547">Nucleotide-binding</keyword>
<comment type="function">
    <text evidence="3 15">Cell wall formation.</text>
</comment>